<feature type="compositionally biased region" description="Basic and acidic residues" evidence="10">
    <location>
        <begin position="301"/>
        <end position="337"/>
    </location>
</feature>
<evidence type="ECO:0000313" key="13">
    <source>
        <dbReference type="EMBL" id="KAH3788859.1"/>
    </source>
</evidence>
<dbReference type="SUPFAM" id="SSF51069">
    <property type="entry name" value="Carbonic anhydrase"/>
    <property type="match status" value="2"/>
</dbReference>
<keyword evidence="7" id="KW-0325">Glycoprotein</keyword>
<dbReference type="CDD" id="cd00326">
    <property type="entry name" value="alpha_CA"/>
    <property type="match status" value="1"/>
</dbReference>
<dbReference type="InterPro" id="IPR036398">
    <property type="entry name" value="CA_dom_sf"/>
</dbReference>
<dbReference type="EMBL" id="JAIWYP010000008">
    <property type="protein sequence ID" value="KAH3788859.1"/>
    <property type="molecule type" value="Genomic_DNA"/>
</dbReference>
<keyword evidence="14" id="KW-1185">Reference proteome</keyword>
<comment type="caution">
    <text evidence="13">The sequence shown here is derived from an EMBL/GenBank/DDBJ whole genome shotgun (WGS) entry which is preliminary data.</text>
</comment>
<evidence type="ECO:0000256" key="8">
    <source>
        <dbReference type="ARBA" id="ARBA00023239"/>
    </source>
</evidence>
<accession>A0A9D4EXZ8</accession>
<dbReference type="SMART" id="SM01057">
    <property type="entry name" value="Carb_anhydrase"/>
    <property type="match status" value="1"/>
</dbReference>
<dbReference type="OrthoDB" id="429145at2759"/>
<feature type="region of interest" description="Disordered" evidence="10">
    <location>
        <begin position="301"/>
        <end position="358"/>
    </location>
</feature>
<feature type="signal peptide" evidence="11">
    <location>
        <begin position="1"/>
        <end position="20"/>
    </location>
</feature>
<dbReference type="PANTHER" id="PTHR18952:SF265">
    <property type="entry name" value="CARBONIC ANHYDRASE"/>
    <property type="match status" value="1"/>
</dbReference>
<feature type="domain" description="Alpha-carbonic anhydrase" evidence="12">
    <location>
        <begin position="21"/>
        <end position="301"/>
    </location>
</feature>
<keyword evidence="5" id="KW-0479">Metal-binding</keyword>
<evidence type="ECO:0000256" key="9">
    <source>
        <dbReference type="ARBA" id="ARBA00048348"/>
    </source>
</evidence>
<evidence type="ECO:0000256" key="3">
    <source>
        <dbReference type="ARBA" id="ARBA00012925"/>
    </source>
</evidence>
<dbReference type="InterPro" id="IPR001148">
    <property type="entry name" value="CA_dom"/>
</dbReference>
<evidence type="ECO:0000313" key="14">
    <source>
        <dbReference type="Proteomes" id="UP000828390"/>
    </source>
</evidence>
<dbReference type="AlphaFoldDB" id="A0A9D4EXZ8"/>
<dbReference type="GO" id="GO:0005576">
    <property type="term" value="C:extracellular region"/>
    <property type="evidence" value="ECO:0007669"/>
    <property type="project" value="UniProtKB-SubCell"/>
</dbReference>
<keyword evidence="6" id="KW-0862">Zinc</keyword>
<dbReference type="Proteomes" id="UP000828390">
    <property type="component" value="Unassembled WGS sequence"/>
</dbReference>
<comment type="catalytic activity">
    <reaction evidence="9">
        <text>hydrogencarbonate + H(+) = CO2 + H2O</text>
        <dbReference type="Rhea" id="RHEA:10748"/>
        <dbReference type="ChEBI" id="CHEBI:15377"/>
        <dbReference type="ChEBI" id="CHEBI:15378"/>
        <dbReference type="ChEBI" id="CHEBI:16526"/>
        <dbReference type="ChEBI" id="CHEBI:17544"/>
        <dbReference type="EC" id="4.2.1.1"/>
    </reaction>
</comment>
<evidence type="ECO:0000256" key="4">
    <source>
        <dbReference type="ARBA" id="ARBA00022525"/>
    </source>
</evidence>
<organism evidence="13 14">
    <name type="scientific">Dreissena polymorpha</name>
    <name type="common">Zebra mussel</name>
    <name type="synonym">Mytilus polymorpha</name>
    <dbReference type="NCBI Taxonomy" id="45954"/>
    <lineage>
        <taxon>Eukaryota</taxon>
        <taxon>Metazoa</taxon>
        <taxon>Spiralia</taxon>
        <taxon>Lophotrochozoa</taxon>
        <taxon>Mollusca</taxon>
        <taxon>Bivalvia</taxon>
        <taxon>Autobranchia</taxon>
        <taxon>Heteroconchia</taxon>
        <taxon>Euheterodonta</taxon>
        <taxon>Imparidentia</taxon>
        <taxon>Neoheterodontei</taxon>
        <taxon>Myida</taxon>
        <taxon>Dreissenoidea</taxon>
        <taxon>Dreissenidae</taxon>
        <taxon>Dreissena</taxon>
    </lineage>
</organism>
<comment type="subcellular location">
    <subcellularLocation>
        <location evidence="1">Secreted</location>
    </subcellularLocation>
</comment>
<dbReference type="PROSITE" id="PS51144">
    <property type="entry name" value="ALPHA_CA_2"/>
    <property type="match status" value="1"/>
</dbReference>
<dbReference type="PANTHER" id="PTHR18952">
    <property type="entry name" value="CARBONIC ANHYDRASE"/>
    <property type="match status" value="1"/>
</dbReference>
<comment type="similarity">
    <text evidence="2">Belongs to the alpha-carbonic anhydrase family.</text>
</comment>
<sequence>MFPNASIGILILALFVTTESADWGYENEKGPDHWADLFPEACAGAKQSPININTEDTVYNPALKDFSVFFDPPLPGSKFYVHNNGHTIQVNTEGKFFVSNGGLTDIYSTAQFHFHWGHKAHHGSEHTLDGAPSPIELHIVNWNSQLYNSIGEAAVEPNGLAVLGMLFEISEEDNPVLEPLVNVLMHVRDPDMKIKAEIPAVSMRAFLPRAADRYYRYNGSLTTPGCFESVVWTVFHEKLTISRRQLHVFRQVLKPSGHHVHKRSTRKHSRSRAVREVFEEIGIEDDKREQARFRRQIVKNTETHVHESLPEDATSHEETMEHHESNHTGSHGHEVKPHTGHHGHNVKPSPISAHPGAHESNMTHAEQVRMMLVNNYRPVQPLNGRVVYRSFPFFNEPINIDTEVVYIDKDNSELARGAATSLVSSAYMCIAIIVAAVLC</sequence>
<protein>
    <recommendedName>
        <fullName evidence="3">carbonic anhydrase</fullName>
        <ecNumber evidence="3">4.2.1.1</ecNumber>
    </recommendedName>
</protein>
<dbReference type="FunFam" id="3.10.200.10:FF:000003">
    <property type="entry name" value="Carbonic anhydrase 12"/>
    <property type="match status" value="1"/>
</dbReference>
<evidence type="ECO:0000256" key="7">
    <source>
        <dbReference type="ARBA" id="ARBA00023180"/>
    </source>
</evidence>
<dbReference type="GO" id="GO:0008270">
    <property type="term" value="F:zinc ion binding"/>
    <property type="evidence" value="ECO:0007669"/>
    <property type="project" value="InterPro"/>
</dbReference>
<evidence type="ECO:0000256" key="11">
    <source>
        <dbReference type="SAM" id="SignalP"/>
    </source>
</evidence>
<reference evidence="13" key="1">
    <citation type="journal article" date="2019" name="bioRxiv">
        <title>The Genome of the Zebra Mussel, Dreissena polymorpha: A Resource for Invasive Species Research.</title>
        <authorList>
            <person name="McCartney M.A."/>
            <person name="Auch B."/>
            <person name="Kono T."/>
            <person name="Mallez S."/>
            <person name="Zhang Y."/>
            <person name="Obille A."/>
            <person name="Becker A."/>
            <person name="Abrahante J.E."/>
            <person name="Garbe J."/>
            <person name="Badalamenti J.P."/>
            <person name="Herman A."/>
            <person name="Mangelson H."/>
            <person name="Liachko I."/>
            <person name="Sullivan S."/>
            <person name="Sone E.D."/>
            <person name="Koren S."/>
            <person name="Silverstein K.A.T."/>
            <person name="Beckman K.B."/>
            <person name="Gohl D.M."/>
        </authorList>
    </citation>
    <scope>NUCLEOTIDE SEQUENCE</scope>
    <source>
        <strain evidence="13">Duluth1</strain>
        <tissue evidence="13">Whole animal</tissue>
    </source>
</reference>
<evidence type="ECO:0000256" key="10">
    <source>
        <dbReference type="SAM" id="MobiDB-lite"/>
    </source>
</evidence>
<evidence type="ECO:0000256" key="6">
    <source>
        <dbReference type="ARBA" id="ARBA00022833"/>
    </source>
</evidence>
<reference evidence="13" key="2">
    <citation type="submission" date="2020-11" db="EMBL/GenBank/DDBJ databases">
        <authorList>
            <person name="McCartney M.A."/>
            <person name="Auch B."/>
            <person name="Kono T."/>
            <person name="Mallez S."/>
            <person name="Becker A."/>
            <person name="Gohl D.M."/>
            <person name="Silverstein K.A.T."/>
            <person name="Koren S."/>
            <person name="Bechman K.B."/>
            <person name="Herman A."/>
            <person name="Abrahante J.E."/>
            <person name="Garbe J."/>
        </authorList>
    </citation>
    <scope>NUCLEOTIDE SEQUENCE</scope>
    <source>
        <strain evidence="13">Duluth1</strain>
        <tissue evidence="13">Whole animal</tissue>
    </source>
</reference>
<evidence type="ECO:0000256" key="2">
    <source>
        <dbReference type="ARBA" id="ARBA00010718"/>
    </source>
</evidence>
<dbReference type="InterPro" id="IPR023561">
    <property type="entry name" value="Carbonic_anhydrase_a-class"/>
</dbReference>
<evidence type="ECO:0000256" key="5">
    <source>
        <dbReference type="ARBA" id="ARBA00022723"/>
    </source>
</evidence>
<name>A0A9D4EXZ8_DREPO</name>
<gene>
    <name evidence="13" type="ORF">DPMN_167021</name>
</gene>
<feature type="chain" id="PRO_5038868047" description="carbonic anhydrase" evidence="11">
    <location>
        <begin position="21"/>
        <end position="439"/>
    </location>
</feature>
<keyword evidence="11" id="KW-0732">Signal</keyword>
<keyword evidence="8" id="KW-0456">Lyase</keyword>
<dbReference type="EC" id="4.2.1.1" evidence="3"/>
<dbReference type="Gene3D" id="3.10.200.10">
    <property type="entry name" value="Alpha carbonic anhydrase"/>
    <property type="match status" value="1"/>
</dbReference>
<dbReference type="Pfam" id="PF00194">
    <property type="entry name" value="Carb_anhydrase"/>
    <property type="match status" value="1"/>
</dbReference>
<keyword evidence="4" id="KW-0964">Secreted</keyword>
<evidence type="ECO:0000259" key="12">
    <source>
        <dbReference type="PROSITE" id="PS51144"/>
    </source>
</evidence>
<evidence type="ECO:0000256" key="1">
    <source>
        <dbReference type="ARBA" id="ARBA00004613"/>
    </source>
</evidence>
<proteinExistence type="inferred from homology"/>
<dbReference type="GO" id="GO:0004089">
    <property type="term" value="F:carbonate dehydratase activity"/>
    <property type="evidence" value="ECO:0007669"/>
    <property type="project" value="UniProtKB-EC"/>
</dbReference>